<name>A0A5N5FK69_9ROSA</name>
<evidence type="ECO:0000256" key="3">
    <source>
        <dbReference type="ARBA" id="ARBA00022679"/>
    </source>
</evidence>
<reference evidence="6 7" key="3">
    <citation type="submission" date="2019-11" db="EMBL/GenBank/DDBJ databases">
        <title>A de novo genome assembly of a pear dwarfing rootstock.</title>
        <authorList>
            <person name="Wang F."/>
            <person name="Wang J."/>
            <person name="Li S."/>
            <person name="Zhang Y."/>
            <person name="Fang M."/>
            <person name="Ma L."/>
            <person name="Zhao Y."/>
            <person name="Jiang S."/>
        </authorList>
    </citation>
    <scope>NUCLEOTIDE SEQUENCE [LARGE SCALE GENOMIC DNA]</scope>
    <source>
        <strain evidence="6">S2</strain>
        <tissue evidence="6">Leaf</tissue>
    </source>
</reference>
<comment type="similarity">
    <text evidence="1 4">Belongs to the UDP-glycosyltransferase family.</text>
</comment>
<keyword evidence="2 4" id="KW-0328">Glycosyltransferase</keyword>
<dbReference type="FunFam" id="3.40.50.2000:FF:000091">
    <property type="entry name" value="Glycosyltransferase"/>
    <property type="match status" value="1"/>
</dbReference>
<evidence type="ECO:0000313" key="7">
    <source>
        <dbReference type="Proteomes" id="UP000327157"/>
    </source>
</evidence>
<comment type="caution">
    <text evidence="6">The sequence shown here is derived from an EMBL/GenBank/DDBJ whole genome shotgun (WGS) entry which is preliminary data.</text>
</comment>
<dbReference type="EC" id="2.4.1.-" evidence="5"/>
<dbReference type="AlphaFoldDB" id="A0A5N5FK69"/>
<sequence length="453" mass="49133">MSVIESSEQRHVAVLAFPFGGHIKPLLNLVCRLASSTSPDMCFSFLNSEGSNNLLFSEKSESNIPSNIKHYNVSDGVPKNHVLKGHPMEAVELFLKATPANYTIGIEKAVAETGKKVTCLITDAFLVFAGEMAQNWGVPWIPLWIPMPCNLSAHIYTDLIRSKLFPNYVGLDRLSAMHIADLPEEVVPCDSLLSQMLSQMGRVLHQMTALVLNSYQEINSTLLNNDLKSKVPKLLNVGFLTASLPAVPMVAPSSSDATGCLSWLDEQPASSVAYICFGTIGAPSPNEMIALAEALEVSGVSFLWSLKDNFKDLLPRGFVEKITYKHGKLVPWAPQAQVLAHTAIGVFITHSGTNSVYESVANGVPMICRPLFGDQRMNGRMVDDVWGIGVKIEGGILTKSGVLKSLELVLGSEQGKKMREKARALKEIVAEAAGPLGSAVQDFTTFVDVISLH</sequence>
<dbReference type="Gene3D" id="3.40.50.2000">
    <property type="entry name" value="Glycogen Phosphorylase B"/>
    <property type="match status" value="2"/>
</dbReference>
<gene>
    <name evidence="6" type="ORF">D8674_004328</name>
</gene>
<evidence type="ECO:0000256" key="2">
    <source>
        <dbReference type="ARBA" id="ARBA00022676"/>
    </source>
</evidence>
<dbReference type="EMBL" id="SMOL01000695">
    <property type="protein sequence ID" value="KAB2603323.1"/>
    <property type="molecule type" value="Genomic_DNA"/>
</dbReference>
<dbReference type="SUPFAM" id="SSF53756">
    <property type="entry name" value="UDP-Glycosyltransferase/glycogen phosphorylase"/>
    <property type="match status" value="1"/>
</dbReference>
<dbReference type="InterPro" id="IPR035595">
    <property type="entry name" value="UDP_glycos_trans_CS"/>
</dbReference>
<evidence type="ECO:0000313" key="6">
    <source>
        <dbReference type="EMBL" id="KAB2603323.1"/>
    </source>
</evidence>
<reference evidence="6 7" key="1">
    <citation type="submission" date="2019-09" db="EMBL/GenBank/DDBJ databases">
        <authorList>
            <person name="Ou C."/>
        </authorList>
    </citation>
    <scope>NUCLEOTIDE SEQUENCE [LARGE SCALE GENOMIC DNA]</scope>
    <source>
        <strain evidence="6">S2</strain>
        <tissue evidence="6">Leaf</tissue>
    </source>
</reference>
<dbReference type="Proteomes" id="UP000327157">
    <property type="component" value="Chromosome 10"/>
</dbReference>
<organism evidence="6 7">
    <name type="scientific">Pyrus ussuriensis x Pyrus communis</name>
    <dbReference type="NCBI Taxonomy" id="2448454"/>
    <lineage>
        <taxon>Eukaryota</taxon>
        <taxon>Viridiplantae</taxon>
        <taxon>Streptophyta</taxon>
        <taxon>Embryophyta</taxon>
        <taxon>Tracheophyta</taxon>
        <taxon>Spermatophyta</taxon>
        <taxon>Magnoliopsida</taxon>
        <taxon>eudicotyledons</taxon>
        <taxon>Gunneridae</taxon>
        <taxon>Pentapetalae</taxon>
        <taxon>rosids</taxon>
        <taxon>fabids</taxon>
        <taxon>Rosales</taxon>
        <taxon>Rosaceae</taxon>
        <taxon>Amygdaloideae</taxon>
        <taxon>Maleae</taxon>
        <taxon>Pyrus</taxon>
    </lineage>
</organism>
<dbReference type="OrthoDB" id="5835829at2759"/>
<dbReference type="InterPro" id="IPR002213">
    <property type="entry name" value="UDP_glucos_trans"/>
</dbReference>
<protein>
    <recommendedName>
        <fullName evidence="5">Glycosyltransferase</fullName>
        <ecNumber evidence="5">2.4.1.-</ecNumber>
    </recommendedName>
</protein>
<dbReference type="CDD" id="cd03784">
    <property type="entry name" value="GT1_Gtf-like"/>
    <property type="match status" value="1"/>
</dbReference>
<evidence type="ECO:0000256" key="1">
    <source>
        <dbReference type="ARBA" id="ARBA00009995"/>
    </source>
</evidence>
<dbReference type="Pfam" id="PF00201">
    <property type="entry name" value="UDPGT"/>
    <property type="match status" value="1"/>
</dbReference>
<keyword evidence="7" id="KW-1185">Reference proteome</keyword>
<dbReference type="PANTHER" id="PTHR11926:SF1560">
    <property type="entry name" value="UDP-GLYCOSYLTRANSFERASE 74E1-RELATED"/>
    <property type="match status" value="1"/>
</dbReference>
<dbReference type="PANTHER" id="PTHR11926">
    <property type="entry name" value="GLUCOSYL/GLUCURONOSYL TRANSFERASES"/>
    <property type="match status" value="1"/>
</dbReference>
<keyword evidence="3 4" id="KW-0808">Transferase</keyword>
<dbReference type="GO" id="GO:0080043">
    <property type="term" value="F:quercetin 3-O-glucosyltransferase activity"/>
    <property type="evidence" value="ECO:0007669"/>
    <property type="project" value="TreeGrafter"/>
</dbReference>
<dbReference type="PROSITE" id="PS00375">
    <property type="entry name" value="UDPGT"/>
    <property type="match status" value="1"/>
</dbReference>
<proteinExistence type="inferred from homology"/>
<dbReference type="GO" id="GO:0080044">
    <property type="term" value="F:quercetin 7-O-glucosyltransferase activity"/>
    <property type="evidence" value="ECO:0007669"/>
    <property type="project" value="TreeGrafter"/>
</dbReference>
<evidence type="ECO:0000256" key="4">
    <source>
        <dbReference type="RuleBase" id="RU003718"/>
    </source>
</evidence>
<evidence type="ECO:0000256" key="5">
    <source>
        <dbReference type="RuleBase" id="RU362057"/>
    </source>
</evidence>
<accession>A0A5N5FK69</accession>
<reference evidence="7" key="2">
    <citation type="submission" date="2019-10" db="EMBL/GenBank/DDBJ databases">
        <title>A de novo genome assembly of a pear dwarfing rootstock.</title>
        <authorList>
            <person name="Wang F."/>
            <person name="Wang J."/>
            <person name="Li S."/>
            <person name="Zhang Y."/>
            <person name="Fang M."/>
            <person name="Ma L."/>
            <person name="Zhao Y."/>
            <person name="Jiang S."/>
        </authorList>
    </citation>
    <scope>NUCLEOTIDE SEQUENCE [LARGE SCALE GENOMIC DNA]</scope>
</reference>